<protein>
    <submittedName>
        <fullName evidence="1">Uncharacterized protein</fullName>
    </submittedName>
</protein>
<keyword evidence="2" id="KW-1185">Reference proteome</keyword>
<sequence>MGAPETFSRIRSCIFGFAPRSRRRRIRRIKQRRAIPIDPSAADFPENSSFSAIQFCIISDLRFLRSRLTDRMSSDPLLLPDDFQFVRIPMGHGKHFGEFRTAFSQDSHLAAEEEESSGLISD</sequence>
<organism evidence="1 2">
    <name type="scientific">Caerostris extrusa</name>
    <name type="common">Bark spider</name>
    <name type="synonym">Caerostris bankana</name>
    <dbReference type="NCBI Taxonomy" id="172846"/>
    <lineage>
        <taxon>Eukaryota</taxon>
        <taxon>Metazoa</taxon>
        <taxon>Ecdysozoa</taxon>
        <taxon>Arthropoda</taxon>
        <taxon>Chelicerata</taxon>
        <taxon>Arachnida</taxon>
        <taxon>Araneae</taxon>
        <taxon>Araneomorphae</taxon>
        <taxon>Entelegynae</taxon>
        <taxon>Araneoidea</taxon>
        <taxon>Araneidae</taxon>
        <taxon>Caerostris</taxon>
    </lineage>
</organism>
<dbReference type="EMBL" id="BPLR01015011">
    <property type="protein sequence ID" value="GIY72934.1"/>
    <property type="molecule type" value="Genomic_DNA"/>
</dbReference>
<evidence type="ECO:0000313" key="1">
    <source>
        <dbReference type="EMBL" id="GIY72934.1"/>
    </source>
</evidence>
<comment type="caution">
    <text evidence="1">The sequence shown here is derived from an EMBL/GenBank/DDBJ whole genome shotgun (WGS) entry which is preliminary data.</text>
</comment>
<name>A0AAV4VTI4_CAEEX</name>
<evidence type="ECO:0000313" key="2">
    <source>
        <dbReference type="Proteomes" id="UP001054945"/>
    </source>
</evidence>
<accession>A0AAV4VTI4</accession>
<dbReference type="Proteomes" id="UP001054945">
    <property type="component" value="Unassembled WGS sequence"/>
</dbReference>
<gene>
    <name evidence="1" type="ORF">CEXT_126951</name>
</gene>
<proteinExistence type="predicted"/>
<reference evidence="1 2" key="1">
    <citation type="submission" date="2021-06" db="EMBL/GenBank/DDBJ databases">
        <title>Caerostris extrusa draft genome.</title>
        <authorList>
            <person name="Kono N."/>
            <person name="Arakawa K."/>
        </authorList>
    </citation>
    <scope>NUCLEOTIDE SEQUENCE [LARGE SCALE GENOMIC DNA]</scope>
</reference>
<dbReference type="AlphaFoldDB" id="A0AAV4VTI4"/>